<gene>
    <name evidence="2" type="ORF">RIF29_30006</name>
</gene>
<feature type="transmembrane region" description="Helical" evidence="1">
    <location>
        <begin position="68"/>
        <end position="88"/>
    </location>
</feature>
<evidence type="ECO:0000313" key="3">
    <source>
        <dbReference type="Proteomes" id="UP001372338"/>
    </source>
</evidence>
<proteinExistence type="predicted"/>
<reference evidence="2 3" key="1">
    <citation type="submission" date="2024-01" db="EMBL/GenBank/DDBJ databases">
        <title>The genomes of 5 underutilized Papilionoideae crops provide insights into root nodulation and disease resistanc.</title>
        <authorList>
            <person name="Yuan L."/>
        </authorList>
    </citation>
    <scope>NUCLEOTIDE SEQUENCE [LARGE SCALE GENOMIC DNA]</scope>
    <source>
        <strain evidence="2">ZHUSHIDOU_FW_LH</strain>
        <tissue evidence="2">Leaf</tissue>
    </source>
</reference>
<comment type="caution">
    <text evidence="2">The sequence shown here is derived from an EMBL/GenBank/DDBJ whole genome shotgun (WGS) entry which is preliminary data.</text>
</comment>
<evidence type="ECO:0000256" key="1">
    <source>
        <dbReference type="SAM" id="Phobius"/>
    </source>
</evidence>
<keyword evidence="1" id="KW-1133">Transmembrane helix</keyword>
<accession>A0AAN9HWD5</accession>
<dbReference type="Proteomes" id="UP001372338">
    <property type="component" value="Unassembled WGS sequence"/>
</dbReference>
<organism evidence="2 3">
    <name type="scientific">Crotalaria pallida</name>
    <name type="common">Smooth rattlebox</name>
    <name type="synonym">Crotalaria striata</name>
    <dbReference type="NCBI Taxonomy" id="3830"/>
    <lineage>
        <taxon>Eukaryota</taxon>
        <taxon>Viridiplantae</taxon>
        <taxon>Streptophyta</taxon>
        <taxon>Embryophyta</taxon>
        <taxon>Tracheophyta</taxon>
        <taxon>Spermatophyta</taxon>
        <taxon>Magnoliopsida</taxon>
        <taxon>eudicotyledons</taxon>
        <taxon>Gunneridae</taxon>
        <taxon>Pentapetalae</taxon>
        <taxon>rosids</taxon>
        <taxon>fabids</taxon>
        <taxon>Fabales</taxon>
        <taxon>Fabaceae</taxon>
        <taxon>Papilionoideae</taxon>
        <taxon>50 kb inversion clade</taxon>
        <taxon>genistoids sensu lato</taxon>
        <taxon>core genistoids</taxon>
        <taxon>Crotalarieae</taxon>
        <taxon>Crotalaria</taxon>
    </lineage>
</organism>
<name>A0AAN9HWD5_CROPI</name>
<keyword evidence="1" id="KW-0472">Membrane</keyword>
<evidence type="ECO:0000313" key="2">
    <source>
        <dbReference type="EMBL" id="KAK7256552.1"/>
    </source>
</evidence>
<feature type="transmembrane region" description="Helical" evidence="1">
    <location>
        <begin position="38"/>
        <end position="62"/>
    </location>
</feature>
<dbReference type="AlphaFoldDB" id="A0AAN9HWD5"/>
<keyword evidence="3" id="KW-1185">Reference proteome</keyword>
<dbReference type="EMBL" id="JAYWIO010000006">
    <property type="protein sequence ID" value="KAK7256552.1"/>
    <property type="molecule type" value="Genomic_DNA"/>
</dbReference>
<keyword evidence="1" id="KW-0812">Transmembrane</keyword>
<protein>
    <submittedName>
        <fullName evidence="2">Uncharacterized protein</fullName>
    </submittedName>
</protein>
<sequence length="109" mass="13029">MKTLDYERVDWFNKFLLHMWPFLDKVEIKRTIPLNKGVFFPLPTTSISFFSLVSTSIIASLLNSDNVFYFSSFLFFKCNTIFYVQEYICNMSSLRIRETEKALEKIERK</sequence>